<keyword evidence="2" id="KW-0560">Oxidoreductase</keyword>
<dbReference type="PRINTS" id="PR00080">
    <property type="entry name" value="SDRFAMILY"/>
</dbReference>
<dbReference type="CDD" id="cd05233">
    <property type="entry name" value="SDR_c"/>
    <property type="match status" value="1"/>
</dbReference>
<protein>
    <submittedName>
        <fullName evidence="3">Oxidoreductase</fullName>
    </submittedName>
</protein>
<dbReference type="Proteomes" id="UP000660745">
    <property type="component" value="Unassembled WGS sequence"/>
</dbReference>
<dbReference type="RefSeq" id="WP_189138536.1">
    <property type="nucleotide sequence ID" value="NZ_BMNK01000003.1"/>
</dbReference>
<keyword evidence="4" id="KW-1185">Reference proteome</keyword>
<evidence type="ECO:0000256" key="1">
    <source>
        <dbReference type="ARBA" id="ARBA00006484"/>
    </source>
</evidence>
<dbReference type="InterPro" id="IPR020904">
    <property type="entry name" value="Sc_DH/Rdtase_CS"/>
</dbReference>
<comment type="caution">
    <text evidence="3">The sequence shown here is derived from an EMBL/GenBank/DDBJ whole genome shotgun (WGS) entry which is preliminary data.</text>
</comment>
<dbReference type="Gene3D" id="3.40.50.720">
    <property type="entry name" value="NAD(P)-binding Rossmann-like Domain"/>
    <property type="match status" value="1"/>
</dbReference>
<dbReference type="PANTHER" id="PTHR24321">
    <property type="entry name" value="DEHYDROGENASES, SHORT CHAIN"/>
    <property type="match status" value="1"/>
</dbReference>
<dbReference type="PRINTS" id="PR00081">
    <property type="entry name" value="GDHRDH"/>
</dbReference>
<dbReference type="GO" id="GO:0016491">
    <property type="term" value="F:oxidoreductase activity"/>
    <property type="evidence" value="ECO:0007669"/>
    <property type="project" value="UniProtKB-KW"/>
</dbReference>
<dbReference type="EMBL" id="BMNK01000003">
    <property type="protein sequence ID" value="GGP05121.1"/>
    <property type="molecule type" value="Genomic_DNA"/>
</dbReference>
<gene>
    <name evidence="3" type="ORF">GCM10012278_23270</name>
</gene>
<accession>A0A918E531</accession>
<reference evidence="3" key="2">
    <citation type="submission" date="2020-09" db="EMBL/GenBank/DDBJ databases">
        <authorList>
            <person name="Sun Q."/>
            <person name="Zhou Y."/>
        </authorList>
    </citation>
    <scope>NUCLEOTIDE SEQUENCE</scope>
    <source>
        <strain evidence="3">CGMCC 4.7430</strain>
    </source>
</reference>
<dbReference type="AlphaFoldDB" id="A0A918E531"/>
<evidence type="ECO:0000313" key="4">
    <source>
        <dbReference type="Proteomes" id="UP000660745"/>
    </source>
</evidence>
<proteinExistence type="inferred from homology"/>
<comment type="similarity">
    <text evidence="1">Belongs to the short-chain dehydrogenases/reductases (SDR) family.</text>
</comment>
<dbReference type="PROSITE" id="PS00061">
    <property type="entry name" value="ADH_SHORT"/>
    <property type="match status" value="1"/>
</dbReference>
<organism evidence="3 4">
    <name type="scientific">Nonomuraea glycinis</name>
    <dbReference type="NCBI Taxonomy" id="2047744"/>
    <lineage>
        <taxon>Bacteria</taxon>
        <taxon>Bacillati</taxon>
        <taxon>Actinomycetota</taxon>
        <taxon>Actinomycetes</taxon>
        <taxon>Streptosporangiales</taxon>
        <taxon>Streptosporangiaceae</taxon>
        <taxon>Nonomuraea</taxon>
    </lineage>
</organism>
<dbReference type="InterPro" id="IPR036291">
    <property type="entry name" value="NAD(P)-bd_dom_sf"/>
</dbReference>
<dbReference type="FunFam" id="3.40.50.720:FF:000084">
    <property type="entry name" value="Short-chain dehydrogenase reductase"/>
    <property type="match status" value="1"/>
</dbReference>
<sequence length="252" mass="25432">MSLSYVVTGGGRGIGRAVVQRLLGEEDTVVVVEHAPGALDWAGPRVVPVIGDAADEAVAARAADLAEEAGTLSGWVNNAAVFGDASVHSAPTAEVLALITANLGLAVVGCATAVRRYLASGTAGAIVNVTSHQARRAVPGSLPYSTAKAAVEGLTRALAVEYGRSGIRVNAVAPGSVATERYERFLAGQGTEAAGVEAEMARLHPLGRVATTAEIAAAVAYLLSPEASFVSGVTLPVDGGRSVLGLDPEARE</sequence>
<reference evidence="3" key="1">
    <citation type="journal article" date="2014" name="Int. J. Syst. Evol. Microbiol.">
        <title>Complete genome sequence of Corynebacterium casei LMG S-19264T (=DSM 44701T), isolated from a smear-ripened cheese.</title>
        <authorList>
            <consortium name="US DOE Joint Genome Institute (JGI-PGF)"/>
            <person name="Walter F."/>
            <person name="Albersmeier A."/>
            <person name="Kalinowski J."/>
            <person name="Ruckert C."/>
        </authorList>
    </citation>
    <scope>NUCLEOTIDE SEQUENCE</scope>
    <source>
        <strain evidence="3">CGMCC 4.7430</strain>
    </source>
</reference>
<dbReference type="SUPFAM" id="SSF51735">
    <property type="entry name" value="NAD(P)-binding Rossmann-fold domains"/>
    <property type="match status" value="1"/>
</dbReference>
<dbReference type="InterPro" id="IPR002347">
    <property type="entry name" value="SDR_fam"/>
</dbReference>
<name>A0A918E531_9ACTN</name>
<evidence type="ECO:0000313" key="3">
    <source>
        <dbReference type="EMBL" id="GGP05121.1"/>
    </source>
</evidence>
<dbReference type="PANTHER" id="PTHR24321:SF8">
    <property type="entry name" value="ESTRADIOL 17-BETA-DEHYDROGENASE 8-RELATED"/>
    <property type="match status" value="1"/>
</dbReference>
<dbReference type="Pfam" id="PF13561">
    <property type="entry name" value="adh_short_C2"/>
    <property type="match status" value="1"/>
</dbReference>
<evidence type="ECO:0000256" key="2">
    <source>
        <dbReference type="ARBA" id="ARBA00023002"/>
    </source>
</evidence>